<dbReference type="OrthoDB" id="9983560at2759"/>
<dbReference type="GeneID" id="25329528"/>
<dbReference type="InterPro" id="IPR050432">
    <property type="entry name" value="FAD-linked_Oxidoreductases_BP"/>
</dbReference>
<sequence length="597" mass="65513">MLLTSCPSFLKVAFALGVLISATSATSSLNPVQPGYNCTSRQSCWPSDEEWSSFNSSLSGNLHRTVPFAASCYYDSPYYNSSACAVAEKNYLGNQARTDIYGAATGLNWESCLSETCALDASNLSQSLSSECHLGRLSSTYVDAREIEQVVTAVKFARMHNLRVTIKNTGHDYFGRSTSPNSLAIWTHNLKNMTYHANFIASHCTASNGQHIGEIGAGAQASDVYSYFQNHNMDVTGGNEGSVGLAGGFGQGGGHGVFGPSYGLMVDNAVEFDVVTADGQLRTINQCNEPDLFWAMRGGGGGAFGILTSYRFQLHPAVKINVYSFRANFTADGNETTNYPALEQVLTKHATYQPIWSHSNISGHAYYWPNKAEIYLVLPSNNKTALQTLTSGFSSFLTNSSDIHVTESNYTTYSTYTEYLQLAESIAARLTPGGIFEAVSSRLIPRTLFQTNSTMTDLVNATLQGVRLSNELVPDGASLTQVIMTTPVNHRNGNTTSANPAWRSALWHLLMTGGWTEKLSVSKEKALQDSWLDTVEPLKRLTPGGGCYVNEGHYLEPEWQWTYFGANYPELLRVKNKYDLTHFFDCWKCVGWEGRSE</sequence>
<evidence type="ECO:0000313" key="5">
    <source>
        <dbReference type="EMBL" id="KIW55331.1"/>
    </source>
</evidence>
<keyword evidence="6" id="KW-1185">Reference proteome</keyword>
<dbReference type="AlphaFoldDB" id="A0A0D2BS62"/>
<protein>
    <recommendedName>
        <fullName evidence="4">FAD-binding PCMH-type domain-containing protein</fullName>
    </recommendedName>
</protein>
<dbReference type="PANTHER" id="PTHR13878:SF91">
    <property type="entry name" value="FAD BINDING DOMAIN PROTEIN (AFU_ORTHOLOGUE AFUA_6G12070)-RELATED"/>
    <property type="match status" value="1"/>
</dbReference>
<dbReference type="GO" id="GO:0016491">
    <property type="term" value="F:oxidoreductase activity"/>
    <property type="evidence" value="ECO:0007669"/>
    <property type="project" value="UniProtKB-KW"/>
</dbReference>
<feature type="chain" id="PRO_5002254716" description="FAD-binding PCMH-type domain-containing protein" evidence="3">
    <location>
        <begin position="26"/>
        <end position="597"/>
    </location>
</feature>
<evidence type="ECO:0000256" key="3">
    <source>
        <dbReference type="SAM" id="SignalP"/>
    </source>
</evidence>
<keyword evidence="2" id="KW-0560">Oxidoreductase</keyword>
<dbReference type="PANTHER" id="PTHR13878">
    <property type="entry name" value="GULONOLACTONE OXIDASE"/>
    <property type="match status" value="1"/>
</dbReference>
<reference evidence="5 6" key="1">
    <citation type="submission" date="2015-01" db="EMBL/GenBank/DDBJ databases">
        <title>The Genome Sequence of Exophiala xenobiotica CBS118157.</title>
        <authorList>
            <consortium name="The Broad Institute Genomics Platform"/>
            <person name="Cuomo C."/>
            <person name="de Hoog S."/>
            <person name="Gorbushina A."/>
            <person name="Stielow B."/>
            <person name="Teixiera M."/>
            <person name="Abouelleil A."/>
            <person name="Chapman S.B."/>
            <person name="Priest M."/>
            <person name="Young S.K."/>
            <person name="Wortman J."/>
            <person name="Nusbaum C."/>
            <person name="Birren B."/>
        </authorList>
    </citation>
    <scope>NUCLEOTIDE SEQUENCE [LARGE SCALE GENOMIC DNA]</scope>
    <source>
        <strain evidence="5 6">CBS 118157</strain>
    </source>
</reference>
<dbReference type="Pfam" id="PF01565">
    <property type="entry name" value="FAD_binding_4"/>
    <property type="match status" value="1"/>
</dbReference>
<dbReference type="InterPro" id="IPR012951">
    <property type="entry name" value="BBE"/>
</dbReference>
<dbReference type="PROSITE" id="PS51387">
    <property type="entry name" value="FAD_PCMH"/>
    <property type="match status" value="1"/>
</dbReference>
<dbReference type="RefSeq" id="XP_013315915.1">
    <property type="nucleotide sequence ID" value="XM_013460461.1"/>
</dbReference>
<dbReference type="InterPro" id="IPR016166">
    <property type="entry name" value="FAD-bd_PCMH"/>
</dbReference>
<evidence type="ECO:0000256" key="1">
    <source>
        <dbReference type="ARBA" id="ARBA00005466"/>
    </source>
</evidence>
<dbReference type="Proteomes" id="UP000054342">
    <property type="component" value="Unassembled WGS sequence"/>
</dbReference>
<feature type="signal peptide" evidence="3">
    <location>
        <begin position="1"/>
        <end position="25"/>
    </location>
</feature>
<comment type="similarity">
    <text evidence="1">Belongs to the oxygen-dependent FAD-linked oxidoreductase family.</text>
</comment>
<dbReference type="SUPFAM" id="SSF56176">
    <property type="entry name" value="FAD-binding/transporter-associated domain-like"/>
    <property type="match status" value="1"/>
</dbReference>
<dbReference type="EMBL" id="KN847320">
    <property type="protein sequence ID" value="KIW55331.1"/>
    <property type="molecule type" value="Genomic_DNA"/>
</dbReference>
<evidence type="ECO:0000259" key="4">
    <source>
        <dbReference type="PROSITE" id="PS51387"/>
    </source>
</evidence>
<evidence type="ECO:0000256" key="2">
    <source>
        <dbReference type="ARBA" id="ARBA00023002"/>
    </source>
</evidence>
<dbReference type="InterPro" id="IPR016169">
    <property type="entry name" value="FAD-bd_PCMH_sub2"/>
</dbReference>
<accession>A0A0D2BS62</accession>
<dbReference type="HOGENOM" id="CLU_018354_4_4_1"/>
<organism evidence="5 6">
    <name type="scientific">Exophiala xenobiotica</name>
    <dbReference type="NCBI Taxonomy" id="348802"/>
    <lineage>
        <taxon>Eukaryota</taxon>
        <taxon>Fungi</taxon>
        <taxon>Dikarya</taxon>
        <taxon>Ascomycota</taxon>
        <taxon>Pezizomycotina</taxon>
        <taxon>Eurotiomycetes</taxon>
        <taxon>Chaetothyriomycetidae</taxon>
        <taxon>Chaetothyriales</taxon>
        <taxon>Herpotrichiellaceae</taxon>
        <taxon>Exophiala</taxon>
    </lineage>
</organism>
<dbReference type="Gene3D" id="3.30.465.10">
    <property type="match status" value="2"/>
</dbReference>
<dbReference type="STRING" id="348802.A0A0D2BS62"/>
<dbReference type="Pfam" id="PF08031">
    <property type="entry name" value="BBE"/>
    <property type="match status" value="1"/>
</dbReference>
<feature type="domain" description="FAD-binding PCMH-type" evidence="4">
    <location>
        <begin position="134"/>
        <end position="317"/>
    </location>
</feature>
<proteinExistence type="inferred from homology"/>
<dbReference type="InterPro" id="IPR006094">
    <property type="entry name" value="Oxid_FAD_bind_N"/>
</dbReference>
<name>A0A0D2BS62_9EURO</name>
<dbReference type="GO" id="GO:0071949">
    <property type="term" value="F:FAD binding"/>
    <property type="evidence" value="ECO:0007669"/>
    <property type="project" value="InterPro"/>
</dbReference>
<dbReference type="InterPro" id="IPR036318">
    <property type="entry name" value="FAD-bd_PCMH-like_sf"/>
</dbReference>
<evidence type="ECO:0000313" key="6">
    <source>
        <dbReference type="Proteomes" id="UP000054342"/>
    </source>
</evidence>
<gene>
    <name evidence="5" type="ORF">PV05_07620</name>
</gene>
<keyword evidence="3" id="KW-0732">Signal</keyword>